<feature type="active site" description="Proton acceptor" evidence="4">
    <location>
        <position position="77"/>
    </location>
</feature>
<name>A0A1L7I9L8_9FLAO</name>
<keyword evidence="4" id="KW-0963">Cytoplasm</keyword>
<dbReference type="KEGG" id="gfl:GRFL_3546"/>
<dbReference type="STRING" id="1229726.GRFL_3546"/>
<feature type="site" description="Important for substrate specificity" evidence="4">
    <location>
        <position position="20"/>
    </location>
</feature>
<comment type="subcellular location">
    <subcellularLocation>
        <location evidence="4">Cytoplasm</location>
    </subcellularLocation>
</comment>
<dbReference type="InterPro" id="IPR029001">
    <property type="entry name" value="ITPase-like_fam"/>
</dbReference>
<dbReference type="HAMAP" id="MF_00528">
    <property type="entry name" value="Maf"/>
    <property type="match status" value="1"/>
</dbReference>
<evidence type="ECO:0000313" key="5">
    <source>
        <dbReference type="EMBL" id="APU70270.1"/>
    </source>
</evidence>
<dbReference type="GO" id="GO:0009117">
    <property type="term" value="P:nucleotide metabolic process"/>
    <property type="evidence" value="ECO:0007669"/>
    <property type="project" value="UniProtKB-KW"/>
</dbReference>
<dbReference type="Gene3D" id="3.90.950.10">
    <property type="match status" value="1"/>
</dbReference>
<protein>
    <recommendedName>
        <fullName evidence="4">dTTP/UTP pyrophosphatase</fullName>
        <shortName evidence="4">dTTPase/UTPase</shortName>
        <ecNumber evidence="4">3.6.1.9</ecNumber>
    </recommendedName>
    <alternativeName>
        <fullName evidence="4">Nucleoside triphosphate pyrophosphatase</fullName>
    </alternativeName>
    <alternativeName>
        <fullName evidence="4">Nucleotide pyrophosphatase</fullName>
        <shortName evidence="4">Nucleotide PPase</shortName>
    </alternativeName>
</protein>
<dbReference type="GO" id="GO:0005737">
    <property type="term" value="C:cytoplasm"/>
    <property type="evidence" value="ECO:0007669"/>
    <property type="project" value="UniProtKB-SubCell"/>
</dbReference>
<dbReference type="InterPro" id="IPR003697">
    <property type="entry name" value="Maf-like"/>
</dbReference>
<evidence type="ECO:0000256" key="4">
    <source>
        <dbReference type="HAMAP-Rule" id="MF_00528"/>
    </source>
</evidence>
<organism evidence="5 6">
    <name type="scientific">Christiangramia flava JLT2011</name>
    <dbReference type="NCBI Taxonomy" id="1229726"/>
    <lineage>
        <taxon>Bacteria</taxon>
        <taxon>Pseudomonadati</taxon>
        <taxon>Bacteroidota</taxon>
        <taxon>Flavobacteriia</taxon>
        <taxon>Flavobacteriales</taxon>
        <taxon>Flavobacteriaceae</taxon>
        <taxon>Christiangramia</taxon>
    </lineage>
</organism>
<dbReference type="EMBL" id="CP016359">
    <property type="protein sequence ID" value="APU70270.1"/>
    <property type="molecule type" value="Genomic_DNA"/>
</dbReference>
<comment type="cofactor">
    <cofactor evidence="1 4">
        <name>a divalent metal cation</name>
        <dbReference type="ChEBI" id="CHEBI:60240"/>
    </cofactor>
</comment>
<comment type="caution">
    <text evidence="4">Lacks conserved residue(s) required for the propagation of feature annotation.</text>
</comment>
<reference evidence="5 6" key="1">
    <citation type="submission" date="2016-07" db="EMBL/GenBank/DDBJ databases">
        <title>Multi-omics approach to identify versatile polysaccharide utilization systems of a marine flavobacterium Gramella flava.</title>
        <authorList>
            <person name="Tang K."/>
        </authorList>
    </citation>
    <scope>NUCLEOTIDE SEQUENCE [LARGE SCALE GENOMIC DNA]</scope>
    <source>
        <strain evidence="5 6">JLT2011</strain>
    </source>
</reference>
<comment type="catalytic activity">
    <reaction evidence="4">
        <text>UTP + H2O = UMP + diphosphate + H(+)</text>
        <dbReference type="Rhea" id="RHEA:29395"/>
        <dbReference type="ChEBI" id="CHEBI:15377"/>
        <dbReference type="ChEBI" id="CHEBI:15378"/>
        <dbReference type="ChEBI" id="CHEBI:33019"/>
        <dbReference type="ChEBI" id="CHEBI:46398"/>
        <dbReference type="ChEBI" id="CHEBI:57865"/>
        <dbReference type="EC" id="3.6.1.9"/>
    </reaction>
</comment>
<dbReference type="GO" id="GO:0036221">
    <property type="term" value="F:UTP diphosphatase activity"/>
    <property type="evidence" value="ECO:0007669"/>
    <property type="project" value="RHEA"/>
</dbReference>
<comment type="similarity">
    <text evidence="4">Belongs to the Maf family. YhdE subfamily.</text>
</comment>
<dbReference type="RefSeq" id="WP_083645811.1">
    <property type="nucleotide sequence ID" value="NZ_AMRU01000004.1"/>
</dbReference>
<dbReference type="EC" id="3.6.1.9" evidence="4"/>
<evidence type="ECO:0000256" key="3">
    <source>
        <dbReference type="ARBA" id="ARBA00023080"/>
    </source>
</evidence>
<dbReference type="GO" id="GO:0036218">
    <property type="term" value="F:dTTP diphosphatase activity"/>
    <property type="evidence" value="ECO:0007669"/>
    <property type="project" value="RHEA"/>
</dbReference>
<dbReference type="PANTHER" id="PTHR43213">
    <property type="entry name" value="BIFUNCTIONAL DTTP/UTP PYROPHOSPHATASE/METHYLTRANSFERASE PROTEIN-RELATED"/>
    <property type="match status" value="1"/>
</dbReference>
<dbReference type="SUPFAM" id="SSF52972">
    <property type="entry name" value="ITPase-like"/>
    <property type="match status" value="1"/>
</dbReference>
<dbReference type="PIRSF" id="PIRSF006305">
    <property type="entry name" value="Maf"/>
    <property type="match status" value="1"/>
</dbReference>
<gene>
    <name evidence="5" type="ORF">GRFL_3546</name>
</gene>
<sequence>MLLKELLKDHEVILASGSPRRHRFMEQLEIPFKSDVRPINEVFPTHLKGEAITAYLAKLKAEAFDDLAARQILITSDTIVYLNEKAMGKPQDHAEAVQMISALSGKKHEVISSVCFTTKNDQKTISFTTEVTFRQLERDEIEHYVATYKPFDKAGGYAIQEWIGLVGITSITGSYFNVVGMPTHLVYTTLKEMLSQ</sequence>
<comment type="catalytic activity">
    <reaction evidence="4">
        <text>dTTP + H2O = dTMP + diphosphate + H(+)</text>
        <dbReference type="Rhea" id="RHEA:28534"/>
        <dbReference type="ChEBI" id="CHEBI:15377"/>
        <dbReference type="ChEBI" id="CHEBI:15378"/>
        <dbReference type="ChEBI" id="CHEBI:33019"/>
        <dbReference type="ChEBI" id="CHEBI:37568"/>
        <dbReference type="ChEBI" id="CHEBI:63528"/>
        <dbReference type="EC" id="3.6.1.9"/>
    </reaction>
</comment>
<comment type="function">
    <text evidence="4">Nucleoside triphosphate pyrophosphatase that hydrolyzes dTTP and UTP. May have a dual role in cell division arrest and in preventing the incorporation of modified nucleotides into cellular nucleic acids.</text>
</comment>
<feature type="site" description="Important for substrate specificity" evidence="4">
    <location>
        <position position="160"/>
    </location>
</feature>
<dbReference type="OrthoDB" id="9807767at2"/>
<evidence type="ECO:0000256" key="1">
    <source>
        <dbReference type="ARBA" id="ARBA00001968"/>
    </source>
</evidence>
<keyword evidence="2 4" id="KW-0378">Hydrolase</keyword>
<dbReference type="CDD" id="cd00555">
    <property type="entry name" value="Maf"/>
    <property type="match status" value="1"/>
</dbReference>
<dbReference type="Pfam" id="PF02545">
    <property type="entry name" value="Maf"/>
    <property type="match status" value="1"/>
</dbReference>
<dbReference type="PANTHER" id="PTHR43213:SF5">
    <property type="entry name" value="BIFUNCTIONAL DTTP_UTP PYROPHOSPHATASE_METHYLTRANSFERASE PROTEIN-RELATED"/>
    <property type="match status" value="1"/>
</dbReference>
<accession>A0A1L7I9L8</accession>
<evidence type="ECO:0000313" key="6">
    <source>
        <dbReference type="Proteomes" id="UP000186230"/>
    </source>
</evidence>
<dbReference type="Proteomes" id="UP000186230">
    <property type="component" value="Chromosome"/>
</dbReference>
<proteinExistence type="inferred from homology"/>
<dbReference type="NCBIfam" id="TIGR00172">
    <property type="entry name" value="maf"/>
    <property type="match status" value="1"/>
</dbReference>
<evidence type="ECO:0000256" key="2">
    <source>
        <dbReference type="ARBA" id="ARBA00022801"/>
    </source>
</evidence>
<feature type="site" description="Important for substrate specificity" evidence="4">
    <location>
        <position position="78"/>
    </location>
</feature>
<dbReference type="AlphaFoldDB" id="A0A1L7I9L8"/>
<keyword evidence="3 4" id="KW-0546">Nucleotide metabolism</keyword>
<keyword evidence="6" id="KW-1185">Reference proteome</keyword>